<dbReference type="GO" id="GO:0046872">
    <property type="term" value="F:metal ion binding"/>
    <property type="evidence" value="ECO:0007669"/>
    <property type="project" value="UniProtKB-KW"/>
</dbReference>
<keyword evidence="6" id="KW-0119">Carbohydrate metabolism</keyword>
<dbReference type="InterPro" id="IPR005835">
    <property type="entry name" value="NTP_transferase_dom"/>
</dbReference>
<dbReference type="GO" id="GO:0005524">
    <property type="term" value="F:ATP binding"/>
    <property type="evidence" value="ECO:0007669"/>
    <property type="project" value="InterPro"/>
</dbReference>
<dbReference type="Pfam" id="PF00483">
    <property type="entry name" value="NTP_transferase"/>
    <property type="match status" value="1"/>
</dbReference>
<dbReference type="SUPFAM" id="SSF56784">
    <property type="entry name" value="HAD-like"/>
    <property type="match status" value="1"/>
</dbReference>
<dbReference type="InterPro" id="IPR027417">
    <property type="entry name" value="P-loop_NTPase"/>
</dbReference>
<dbReference type="NCBIfam" id="TIGR01656">
    <property type="entry name" value="Histidinol-ppas"/>
    <property type="match status" value="1"/>
</dbReference>
<evidence type="ECO:0000256" key="4">
    <source>
        <dbReference type="ARBA" id="ARBA00022723"/>
    </source>
</evidence>
<proteinExistence type="inferred from homology"/>
<dbReference type="NCBIfam" id="TIGR01662">
    <property type="entry name" value="HAD-SF-IIIA"/>
    <property type="match status" value="1"/>
</dbReference>
<dbReference type="EMBL" id="FOAP01000011">
    <property type="protein sequence ID" value="SEM06649.1"/>
    <property type="molecule type" value="Genomic_DNA"/>
</dbReference>
<dbReference type="CDD" id="cd04181">
    <property type="entry name" value="NTP_transferase"/>
    <property type="match status" value="1"/>
</dbReference>
<evidence type="ECO:0000256" key="6">
    <source>
        <dbReference type="ARBA" id="ARBA00023277"/>
    </source>
</evidence>
<dbReference type="SUPFAM" id="SSF53448">
    <property type="entry name" value="Nucleotide-diphospho-sugar transferases"/>
    <property type="match status" value="1"/>
</dbReference>
<evidence type="ECO:0000256" key="1">
    <source>
        <dbReference type="ARBA" id="ARBA00004496"/>
    </source>
</evidence>
<reference evidence="11" key="1">
    <citation type="submission" date="2016-10" db="EMBL/GenBank/DDBJ databases">
        <authorList>
            <person name="Varghese N."/>
            <person name="Submissions S."/>
        </authorList>
    </citation>
    <scope>NUCLEOTIDE SEQUENCE [LARGE SCALE GENOMIC DNA]</scope>
    <source>
        <strain evidence="11">DSM 17044</strain>
    </source>
</reference>
<comment type="subcellular location">
    <subcellularLocation>
        <location evidence="1">Cytoplasm</location>
    </subcellularLocation>
</comment>
<dbReference type="GO" id="GO:0016301">
    <property type="term" value="F:kinase activity"/>
    <property type="evidence" value="ECO:0007669"/>
    <property type="project" value="InterPro"/>
</dbReference>
<dbReference type="Gene3D" id="3.40.50.1000">
    <property type="entry name" value="HAD superfamily/HAD-like"/>
    <property type="match status" value="1"/>
</dbReference>
<keyword evidence="11" id="KW-1185">Reference proteome</keyword>
<keyword evidence="5" id="KW-0378">Hydrolase</keyword>
<dbReference type="InterPro" id="IPR006543">
    <property type="entry name" value="Histidinol-phos"/>
</dbReference>
<protein>
    <recommendedName>
        <fullName evidence="7">D,D-heptose 1,7-bisphosphate phosphatase</fullName>
    </recommendedName>
</protein>
<dbReference type="GO" id="GO:0005975">
    <property type="term" value="P:carbohydrate metabolic process"/>
    <property type="evidence" value="ECO:0007669"/>
    <property type="project" value="InterPro"/>
</dbReference>
<dbReference type="PANTHER" id="PTHR42891:SF1">
    <property type="entry name" value="D-GLYCERO-BETA-D-MANNO-HEPTOSE-1,7-BISPHOSPHATE 7-PHOSPHATASE"/>
    <property type="match status" value="1"/>
</dbReference>
<dbReference type="InterPro" id="IPR004446">
    <property type="entry name" value="Heptose_bisP_phosphatase"/>
</dbReference>
<comment type="similarity">
    <text evidence="2">Belongs to the GmhB family.</text>
</comment>
<dbReference type="Pfam" id="PF00485">
    <property type="entry name" value="PRK"/>
    <property type="match status" value="1"/>
</dbReference>
<evidence type="ECO:0000313" key="11">
    <source>
        <dbReference type="Proteomes" id="UP000182719"/>
    </source>
</evidence>
<dbReference type="GO" id="GO:0005737">
    <property type="term" value="C:cytoplasm"/>
    <property type="evidence" value="ECO:0007669"/>
    <property type="project" value="UniProtKB-SubCell"/>
</dbReference>
<keyword evidence="3" id="KW-0963">Cytoplasm</keyword>
<dbReference type="InterPro" id="IPR006549">
    <property type="entry name" value="HAD-SF_hydro_IIIA"/>
</dbReference>
<dbReference type="InterPro" id="IPR006083">
    <property type="entry name" value="PRK/URK"/>
</dbReference>
<dbReference type="RefSeq" id="WP_075008309.1">
    <property type="nucleotide sequence ID" value="NZ_FOAP01000011.1"/>
</dbReference>
<dbReference type="OrthoDB" id="9814110at2"/>
<dbReference type="Pfam" id="PF13242">
    <property type="entry name" value="Hydrolase_like"/>
    <property type="match status" value="1"/>
</dbReference>
<evidence type="ECO:0000259" key="8">
    <source>
        <dbReference type="Pfam" id="PF00483"/>
    </source>
</evidence>
<dbReference type="InterPro" id="IPR023214">
    <property type="entry name" value="HAD_sf"/>
</dbReference>
<dbReference type="InterPro" id="IPR036412">
    <property type="entry name" value="HAD-like_sf"/>
</dbReference>
<evidence type="ECO:0000313" key="10">
    <source>
        <dbReference type="EMBL" id="SEM06649.1"/>
    </source>
</evidence>
<evidence type="ECO:0000256" key="2">
    <source>
        <dbReference type="ARBA" id="ARBA00005628"/>
    </source>
</evidence>
<dbReference type="AlphaFoldDB" id="A0A1H7VCN8"/>
<dbReference type="PANTHER" id="PTHR42891">
    <property type="entry name" value="D-GLYCERO-BETA-D-MANNO-HEPTOSE-1,7-BISPHOSPHATE 7-PHOSPHATASE"/>
    <property type="match status" value="1"/>
</dbReference>
<evidence type="ECO:0000256" key="3">
    <source>
        <dbReference type="ARBA" id="ARBA00022490"/>
    </source>
</evidence>
<dbReference type="SUPFAM" id="SSF52540">
    <property type="entry name" value="P-loop containing nucleoside triphosphate hydrolases"/>
    <property type="match status" value="1"/>
</dbReference>
<gene>
    <name evidence="10" type="ORF">SAMN05444354_11131</name>
</gene>
<feature type="domain" description="Phosphoribulokinase/uridine kinase" evidence="9">
    <location>
        <begin position="524"/>
        <end position="633"/>
    </location>
</feature>
<keyword evidence="4" id="KW-0479">Metal-binding</keyword>
<dbReference type="Gene3D" id="3.40.50.300">
    <property type="entry name" value="P-loop containing nucleotide triphosphate hydrolases"/>
    <property type="match status" value="1"/>
</dbReference>
<dbReference type="CDD" id="cd07503">
    <property type="entry name" value="HAD_HisB-N"/>
    <property type="match status" value="1"/>
</dbReference>
<accession>A0A1H7VCN8</accession>
<dbReference type="InterPro" id="IPR029044">
    <property type="entry name" value="Nucleotide-diphossugar_trans"/>
</dbReference>
<dbReference type="GO" id="GO:0016791">
    <property type="term" value="F:phosphatase activity"/>
    <property type="evidence" value="ECO:0007669"/>
    <property type="project" value="InterPro"/>
</dbReference>
<dbReference type="Proteomes" id="UP000182719">
    <property type="component" value="Unassembled WGS sequence"/>
</dbReference>
<dbReference type="Gene3D" id="3.90.550.10">
    <property type="entry name" value="Spore Coat Polysaccharide Biosynthesis Protein SpsA, Chain A"/>
    <property type="match status" value="1"/>
</dbReference>
<name>A0A1H7VCN8_STIAU</name>
<evidence type="ECO:0000259" key="9">
    <source>
        <dbReference type="Pfam" id="PF00485"/>
    </source>
</evidence>
<organism evidence="10 11">
    <name type="scientific">Stigmatella aurantiaca</name>
    <dbReference type="NCBI Taxonomy" id="41"/>
    <lineage>
        <taxon>Bacteria</taxon>
        <taxon>Pseudomonadati</taxon>
        <taxon>Myxococcota</taxon>
        <taxon>Myxococcia</taxon>
        <taxon>Myxococcales</taxon>
        <taxon>Cystobacterineae</taxon>
        <taxon>Archangiaceae</taxon>
        <taxon>Stigmatella</taxon>
    </lineage>
</organism>
<evidence type="ECO:0000256" key="7">
    <source>
        <dbReference type="ARBA" id="ARBA00031828"/>
    </source>
</evidence>
<feature type="domain" description="Nucleotidyl transferase" evidence="8">
    <location>
        <begin position="4"/>
        <end position="229"/>
    </location>
</feature>
<evidence type="ECO:0000256" key="5">
    <source>
        <dbReference type="ARBA" id="ARBA00022801"/>
    </source>
</evidence>
<sequence length="633" mass="70087">MKQVVILAGGKGTRLGAQLGGLPKPMMDVGGKPLLQHQLELARRHGFTEAVLFTGYRAEAIESFFGDGASLGIRLVYHRESQPLGTAGAVMEGRALLAERFLVMYGDTLLDVDLDRFWAAHGAAGADVTLFLHPNDHPADSDVVELDAEGRVLAFHGYPHPPDAWLPNRVNAALYAVEKRALPEWTEPPRVIDFAKHLFPELHRQGRFFLGYESPEYIKDLGTPERYARGLADWRAGKPAQRSLSVPQPAVFLDRDGTLIREDGYIRTPGQLHLLDGVGAALRRLNQSLYRTVLVTNQPVIARGEATEATLQQIHNKLETLLGREGAYLDRLYWCPHHPDAGFPGERRELKIRCACRKPAPGMLERAAKDLSVALPRSWLIGDSTVDVRTAHAAGVRSILMRTGEAGRDGRFPDRPDFIFHALGDAVDYILQGHEVHRRRLEAVAGRILPGQLVGLAGLAHSGKSSSASVLRELLHERGLQACIVPLDAWIRSEAERGGPGPHHSYDYPAIEAALVPLASRTGSHTVRMPRYERSTRTSHPDGEVLAVQPGEVVLVEGVVALDVPGLERVLDLKLFVTCDEAVRRERFLRDYRWRGTESEEGALARYAEREVHENPRIRATRERAHVIVETGP</sequence>